<evidence type="ECO:0000313" key="3">
    <source>
        <dbReference type="Proteomes" id="UP000187408"/>
    </source>
</evidence>
<dbReference type="RefSeq" id="WP_076713431.1">
    <property type="nucleotide sequence ID" value="NZ_MOEN01000030.1"/>
</dbReference>
<dbReference type="InterPro" id="IPR036653">
    <property type="entry name" value="CinA-like_C"/>
</dbReference>
<accession>A0A1R1MJT4</accession>
<dbReference type="OrthoDB" id="9801454at2"/>
<sequence>MGVEFKLKEILTEKKLKLATAESCTGGLVAARIVNVPGSSEYFMGGVVSYDNSIKMKVLNVSTETLLKYGAVSEETAREMVEGIKKLMGTECAISTTGIAGPTGGTPEKPVGLVYIGVSVKEKTEVYKFIFKDSHPDPVKRRNKIRKKAAKKALKLFLSMLNEEIDG</sequence>
<dbReference type="Pfam" id="PF02464">
    <property type="entry name" value="CinA"/>
    <property type="match status" value="1"/>
</dbReference>
<dbReference type="Gene3D" id="3.90.950.20">
    <property type="entry name" value="CinA-like"/>
    <property type="match status" value="1"/>
</dbReference>
<dbReference type="InterPro" id="IPR008136">
    <property type="entry name" value="CinA_C"/>
</dbReference>
<keyword evidence="3" id="KW-1185">Reference proteome</keyword>
<gene>
    <name evidence="2" type="ORF">BLW93_07260</name>
</gene>
<dbReference type="SUPFAM" id="SSF142433">
    <property type="entry name" value="CinA-like"/>
    <property type="match status" value="1"/>
</dbReference>
<organism evidence="2 3">
    <name type="scientific">Desulfurobacterium indicum</name>
    <dbReference type="NCBI Taxonomy" id="1914305"/>
    <lineage>
        <taxon>Bacteria</taxon>
        <taxon>Pseudomonadati</taxon>
        <taxon>Aquificota</taxon>
        <taxon>Aquificia</taxon>
        <taxon>Desulfurobacteriales</taxon>
        <taxon>Desulfurobacteriaceae</taxon>
        <taxon>Desulfurobacterium</taxon>
    </lineage>
</organism>
<evidence type="ECO:0000313" key="2">
    <source>
        <dbReference type="EMBL" id="OMH40067.1"/>
    </source>
</evidence>
<protein>
    <submittedName>
        <fullName evidence="2">Damage-inducible protein CinA</fullName>
    </submittedName>
</protein>
<name>A0A1R1MJT4_9BACT</name>
<evidence type="ECO:0000259" key="1">
    <source>
        <dbReference type="Pfam" id="PF02464"/>
    </source>
</evidence>
<proteinExistence type="predicted"/>
<feature type="domain" description="CinA C-terminal" evidence="1">
    <location>
        <begin position="6"/>
        <end position="160"/>
    </location>
</feature>
<dbReference type="STRING" id="1914305.BLW93_07260"/>
<dbReference type="AlphaFoldDB" id="A0A1R1MJT4"/>
<dbReference type="Proteomes" id="UP000187408">
    <property type="component" value="Unassembled WGS sequence"/>
</dbReference>
<comment type="caution">
    <text evidence="2">The sequence shown here is derived from an EMBL/GenBank/DDBJ whole genome shotgun (WGS) entry which is preliminary data.</text>
</comment>
<dbReference type="EMBL" id="MOEN01000030">
    <property type="protein sequence ID" value="OMH40067.1"/>
    <property type="molecule type" value="Genomic_DNA"/>
</dbReference>
<reference evidence="2 3" key="1">
    <citation type="submission" date="2016-10" db="EMBL/GenBank/DDBJ databases">
        <title>Genome sequence of a sulfur-reducing bacterium Desulfurobacterium indicum K6013.</title>
        <authorList>
            <person name="Cao J."/>
            <person name="Shao Z."/>
            <person name="Alain K."/>
            <person name="Jebbar M."/>
        </authorList>
    </citation>
    <scope>NUCLEOTIDE SEQUENCE [LARGE SCALE GENOMIC DNA]</scope>
    <source>
        <strain evidence="2 3">K6013</strain>
    </source>
</reference>
<dbReference type="NCBIfam" id="TIGR00199">
    <property type="entry name" value="PncC_domain"/>
    <property type="match status" value="1"/>
</dbReference>